<feature type="compositionally biased region" description="Pro residues" evidence="2">
    <location>
        <begin position="1"/>
        <end position="13"/>
    </location>
</feature>
<dbReference type="EMBL" id="SMFY01000002">
    <property type="protein sequence ID" value="TCK28552.1"/>
    <property type="molecule type" value="Genomic_DNA"/>
</dbReference>
<sequence length="278" mass="29927">MAPANKPPTPRPASPSFSPSPITEAGGAYVASARRVLEDLTEAERAASGEYRAPRGELLITAPIMFGKMHVAPIVHDFLGAYPEVTVRLTLTDGVVDLVESHVDVAVRLGKLPDSTLVARRVGDVRWVACASPGYIARRGAPASPDELADHECIAFEGLQLWRDWTFAGPRGEQTAIVRPRYSVNTADAVIEGAAAGIGIAYIISYQAAESVRDGVLVPILREWAPPPFPVQIVHASRAHQPLKLRAFLDFVTPRLRERLFAIGQVFETDQAAGGIPA</sequence>
<dbReference type="RefSeq" id="WP_131835694.1">
    <property type="nucleotide sequence ID" value="NZ_SMFY01000002.1"/>
</dbReference>
<comment type="caution">
    <text evidence="4">The sequence shown here is derived from an EMBL/GenBank/DDBJ whole genome shotgun (WGS) entry which is preliminary data.</text>
</comment>
<dbReference type="InterPro" id="IPR005119">
    <property type="entry name" value="LysR_subst-bd"/>
</dbReference>
<dbReference type="PANTHER" id="PTHR30537">
    <property type="entry name" value="HTH-TYPE TRANSCRIPTIONAL REGULATOR"/>
    <property type="match status" value="1"/>
</dbReference>
<accession>A0A4R1ID35</accession>
<dbReference type="Gene3D" id="3.40.190.290">
    <property type="match status" value="1"/>
</dbReference>
<protein>
    <submittedName>
        <fullName evidence="4">LysR family transcriptional regulator</fullName>
    </submittedName>
</protein>
<evidence type="ECO:0000259" key="3">
    <source>
        <dbReference type="Pfam" id="PF03466"/>
    </source>
</evidence>
<feature type="domain" description="LysR substrate-binding" evidence="3">
    <location>
        <begin position="53"/>
        <end position="255"/>
    </location>
</feature>
<dbReference type="InterPro" id="IPR058163">
    <property type="entry name" value="LysR-type_TF_proteobact-type"/>
</dbReference>
<dbReference type="Proteomes" id="UP000295030">
    <property type="component" value="Unassembled WGS sequence"/>
</dbReference>
<reference evidence="4 5" key="1">
    <citation type="submission" date="2019-03" db="EMBL/GenBank/DDBJ databases">
        <title>Genomic Encyclopedia of Type Strains, Phase IV (KMG-IV): sequencing the most valuable type-strain genomes for metagenomic binning, comparative biology and taxonomic classification.</title>
        <authorList>
            <person name="Goeker M."/>
        </authorList>
    </citation>
    <scope>NUCLEOTIDE SEQUENCE [LARGE SCALE GENOMIC DNA]</scope>
    <source>
        <strain evidence="4 5">DSM 101</strain>
    </source>
</reference>
<dbReference type="GO" id="GO:0003700">
    <property type="term" value="F:DNA-binding transcription factor activity"/>
    <property type="evidence" value="ECO:0007669"/>
    <property type="project" value="TreeGrafter"/>
</dbReference>
<keyword evidence="5" id="KW-1185">Reference proteome</keyword>
<evidence type="ECO:0000256" key="2">
    <source>
        <dbReference type="SAM" id="MobiDB-lite"/>
    </source>
</evidence>
<evidence type="ECO:0000256" key="1">
    <source>
        <dbReference type="ARBA" id="ARBA00009437"/>
    </source>
</evidence>
<evidence type="ECO:0000313" key="4">
    <source>
        <dbReference type="EMBL" id="TCK28552.1"/>
    </source>
</evidence>
<evidence type="ECO:0000313" key="5">
    <source>
        <dbReference type="Proteomes" id="UP000295030"/>
    </source>
</evidence>
<dbReference type="GO" id="GO:0043565">
    <property type="term" value="F:sequence-specific DNA binding"/>
    <property type="evidence" value="ECO:0007669"/>
    <property type="project" value="TreeGrafter"/>
</dbReference>
<organism evidence="4 5">
    <name type="scientific">Ancylobacter aquaticus</name>
    <dbReference type="NCBI Taxonomy" id="100"/>
    <lineage>
        <taxon>Bacteria</taxon>
        <taxon>Pseudomonadati</taxon>
        <taxon>Pseudomonadota</taxon>
        <taxon>Alphaproteobacteria</taxon>
        <taxon>Hyphomicrobiales</taxon>
        <taxon>Xanthobacteraceae</taxon>
        <taxon>Ancylobacter</taxon>
    </lineage>
</organism>
<dbReference type="OrthoDB" id="9786526at2"/>
<proteinExistence type="inferred from homology"/>
<comment type="similarity">
    <text evidence="1">Belongs to the LysR transcriptional regulatory family.</text>
</comment>
<dbReference type="PANTHER" id="PTHR30537:SF5">
    <property type="entry name" value="HTH-TYPE TRANSCRIPTIONAL ACTIVATOR TTDR-RELATED"/>
    <property type="match status" value="1"/>
</dbReference>
<name>A0A4R1ID35_ANCAQ</name>
<dbReference type="Pfam" id="PF03466">
    <property type="entry name" value="LysR_substrate"/>
    <property type="match status" value="1"/>
</dbReference>
<dbReference type="AlphaFoldDB" id="A0A4R1ID35"/>
<dbReference type="SUPFAM" id="SSF53850">
    <property type="entry name" value="Periplasmic binding protein-like II"/>
    <property type="match status" value="1"/>
</dbReference>
<dbReference type="GO" id="GO:0006351">
    <property type="term" value="P:DNA-templated transcription"/>
    <property type="evidence" value="ECO:0007669"/>
    <property type="project" value="TreeGrafter"/>
</dbReference>
<dbReference type="CDD" id="cd08471">
    <property type="entry name" value="PBP2_CrgA_like_2"/>
    <property type="match status" value="1"/>
</dbReference>
<gene>
    <name evidence="4" type="ORF">EV667_2559</name>
</gene>
<feature type="region of interest" description="Disordered" evidence="2">
    <location>
        <begin position="1"/>
        <end position="24"/>
    </location>
</feature>